<organism evidence="5 6">
    <name type="scientific">Catenulispora subtropica</name>
    <dbReference type="NCBI Taxonomy" id="450798"/>
    <lineage>
        <taxon>Bacteria</taxon>
        <taxon>Bacillati</taxon>
        <taxon>Actinomycetota</taxon>
        <taxon>Actinomycetes</taxon>
        <taxon>Catenulisporales</taxon>
        <taxon>Catenulisporaceae</taxon>
        <taxon>Catenulispora</taxon>
    </lineage>
</organism>
<dbReference type="EMBL" id="BAAAQM010000085">
    <property type="protein sequence ID" value="GAA2005359.1"/>
    <property type="molecule type" value="Genomic_DNA"/>
</dbReference>
<dbReference type="Gene3D" id="3.40.50.720">
    <property type="entry name" value="NAD(P)-binding Rossmann-like Domain"/>
    <property type="match status" value="1"/>
</dbReference>
<reference evidence="5 6" key="1">
    <citation type="journal article" date="2019" name="Int. J. Syst. Evol. Microbiol.">
        <title>The Global Catalogue of Microorganisms (GCM) 10K type strain sequencing project: providing services to taxonomists for standard genome sequencing and annotation.</title>
        <authorList>
            <consortium name="The Broad Institute Genomics Platform"/>
            <consortium name="The Broad Institute Genome Sequencing Center for Infectious Disease"/>
            <person name="Wu L."/>
            <person name="Ma J."/>
        </authorList>
    </citation>
    <scope>NUCLEOTIDE SEQUENCE [LARGE SCALE GENOMIC DNA]</scope>
    <source>
        <strain evidence="5 6">JCM 16013</strain>
    </source>
</reference>
<dbReference type="InterPro" id="IPR036291">
    <property type="entry name" value="NAD(P)-bd_dom_sf"/>
</dbReference>
<accession>A0ABN2TCT6</accession>
<keyword evidence="2" id="KW-0521">NADP</keyword>
<protein>
    <submittedName>
        <fullName evidence="5">SDR family oxidoreductase</fullName>
    </submittedName>
</protein>
<dbReference type="PANTHER" id="PTHR43618:SF8">
    <property type="entry name" value="7ALPHA-HYDROXYSTEROID DEHYDROGENASE"/>
    <property type="match status" value="1"/>
</dbReference>
<comment type="caution">
    <text evidence="5">The sequence shown here is derived from an EMBL/GenBank/DDBJ whole genome shotgun (WGS) entry which is preliminary data.</text>
</comment>
<dbReference type="InterPro" id="IPR002347">
    <property type="entry name" value="SDR_fam"/>
</dbReference>
<evidence type="ECO:0000313" key="5">
    <source>
        <dbReference type="EMBL" id="GAA2005359.1"/>
    </source>
</evidence>
<dbReference type="PANTHER" id="PTHR43618">
    <property type="entry name" value="7-ALPHA-HYDROXYSTEROID DEHYDROGENASE"/>
    <property type="match status" value="1"/>
</dbReference>
<dbReference type="Proteomes" id="UP001499854">
    <property type="component" value="Unassembled WGS sequence"/>
</dbReference>
<evidence type="ECO:0000256" key="2">
    <source>
        <dbReference type="ARBA" id="ARBA00022857"/>
    </source>
</evidence>
<comment type="similarity">
    <text evidence="1">Belongs to the short-chain dehydrogenases/reductases (SDR) family.</text>
</comment>
<dbReference type="SUPFAM" id="SSF51735">
    <property type="entry name" value="NAD(P)-binding Rossmann-fold domains"/>
    <property type="match status" value="1"/>
</dbReference>
<gene>
    <name evidence="5" type="ORF">GCM10009838_84470</name>
</gene>
<evidence type="ECO:0000259" key="4">
    <source>
        <dbReference type="SMART" id="SM00822"/>
    </source>
</evidence>
<dbReference type="SMART" id="SM00822">
    <property type="entry name" value="PKS_KR"/>
    <property type="match status" value="1"/>
</dbReference>
<dbReference type="Pfam" id="PF00106">
    <property type="entry name" value="adh_short"/>
    <property type="match status" value="1"/>
</dbReference>
<evidence type="ECO:0000256" key="3">
    <source>
        <dbReference type="ARBA" id="ARBA00023002"/>
    </source>
</evidence>
<keyword evidence="3" id="KW-0560">Oxidoreductase</keyword>
<proteinExistence type="inferred from homology"/>
<keyword evidence="6" id="KW-1185">Reference proteome</keyword>
<dbReference type="CDD" id="cd05233">
    <property type="entry name" value="SDR_c"/>
    <property type="match status" value="1"/>
</dbReference>
<dbReference type="PRINTS" id="PR00081">
    <property type="entry name" value="GDHRDH"/>
</dbReference>
<evidence type="ECO:0000256" key="1">
    <source>
        <dbReference type="ARBA" id="ARBA00006484"/>
    </source>
</evidence>
<name>A0ABN2TCT6_9ACTN</name>
<sequence length="247" mass="25666">MVTSATAVVTGASRGFGLAISTALVEAGTSVIGVARDAARLGEVAADLGASFLPVVADAADPALPRRLIAAHHPDLVVLNAGAVPEMRPLHQHTWESFGRVWETDVRQAFSWCGEALRMPLAAGSTVIAVSSMAALRGGSPLSGGYAGAKATMRFIASYAAEESDRAELGIRFLTLMPMLTSTTRLGQVGVAGYAERQGMTVEQFLKARGDEVQPEQVAEAVLTLRAGQTANGSAFTLMAQGLEQLG</sequence>
<dbReference type="InterPro" id="IPR052178">
    <property type="entry name" value="Sec_Metab_Biosynth_SDR"/>
</dbReference>
<evidence type="ECO:0000313" key="6">
    <source>
        <dbReference type="Proteomes" id="UP001499854"/>
    </source>
</evidence>
<feature type="domain" description="Ketoreductase" evidence="4">
    <location>
        <begin position="5"/>
        <end position="183"/>
    </location>
</feature>
<dbReference type="InterPro" id="IPR057326">
    <property type="entry name" value="KR_dom"/>
</dbReference>